<reference evidence="1" key="1">
    <citation type="journal article" date="2015" name="Nature">
        <title>Complex archaea that bridge the gap between prokaryotes and eukaryotes.</title>
        <authorList>
            <person name="Spang A."/>
            <person name="Saw J.H."/>
            <person name="Jorgensen S.L."/>
            <person name="Zaremba-Niedzwiedzka K."/>
            <person name="Martijn J."/>
            <person name="Lind A.E."/>
            <person name="van Eijk R."/>
            <person name="Schleper C."/>
            <person name="Guy L."/>
            <person name="Ettema T.J."/>
        </authorList>
    </citation>
    <scope>NUCLEOTIDE SEQUENCE</scope>
</reference>
<dbReference type="EMBL" id="LAZR01000858">
    <property type="protein sequence ID" value="KKN56088.1"/>
    <property type="molecule type" value="Genomic_DNA"/>
</dbReference>
<organism evidence="1">
    <name type="scientific">marine sediment metagenome</name>
    <dbReference type="NCBI Taxonomy" id="412755"/>
    <lineage>
        <taxon>unclassified sequences</taxon>
        <taxon>metagenomes</taxon>
        <taxon>ecological metagenomes</taxon>
    </lineage>
</organism>
<gene>
    <name evidence="1" type="ORF">LCGC14_0575660</name>
</gene>
<name>A0A0F9UR61_9ZZZZ</name>
<accession>A0A0F9UR61</accession>
<proteinExistence type="predicted"/>
<sequence length="65" mass="7571">MTNQMKYVLDDDICTKKILAVSRVVSAVIFRRYDSEFRGAVGQICRFQFGDEELTWFFRGGLVSR</sequence>
<evidence type="ECO:0000313" key="1">
    <source>
        <dbReference type="EMBL" id="KKN56088.1"/>
    </source>
</evidence>
<dbReference type="AlphaFoldDB" id="A0A0F9UR61"/>
<comment type="caution">
    <text evidence="1">The sequence shown here is derived from an EMBL/GenBank/DDBJ whole genome shotgun (WGS) entry which is preliminary data.</text>
</comment>
<protein>
    <submittedName>
        <fullName evidence="1">Uncharacterized protein</fullName>
    </submittedName>
</protein>